<organism evidence="2 3">
    <name type="scientific">Bagarius yarrelli</name>
    <name type="common">Goonch</name>
    <name type="synonym">Bagrus yarrelli</name>
    <dbReference type="NCBI Taxonomy" id="175774"/>
    <lineage>
        <taxon>Eukaryota</taxon>
        <taxon>Metazoa</taxon>
        <taxon>Chordata</taxon>
        <taxon>Craniata</taxon>
        <taxon>Vertebrata</taxon>
        <taxon>Euteleostomi</taxon>
        <taxon>Actinopterygii</taxon>
        <taxon>Neopterygii</taxon>
        <taxon>Teleostei</taxon>
        <taxon>Ostariophysi</taxon>
        <taxon>Siluriformes</taxon>
        <taxon>Sisoridae</taxon>
        <taxon>Sisorinae</taxon>
        <taxon>Bagarius</taxon>
    </lineage>
</organism>
<reference evidence="2 3" key="1">
    <citation type="journal article" date="2019" name="Genome Biol. Evol.">
        <title>Whole-Genome Sequencing of the Giant Devil Catfish, Bagarius yarrelli.</title>
        <authorList>
            <person name="Jiang W."/>
            <person name="Lv Y."/>
            <person name="Cheng L."/>
            <person name="Yang K."/>
            <person name="Chao B."/>
            <person name="Wang X."/>
            <person name="Li Y."/>
            <person name="Pan X."/>
            <person name="You X."/>
            <person name="Zhang Y."/>
            <person name="Yang J."/>
            <person name="Li J."/>
            <person name="Zhang X."/>
            <person name="Liu S."/>
            <person name="Sun C."/>
            <person name="Yang J."/>
            <person name="Shi Q."/>
        </authorList>
    </citation>
    <scope>NUCLEOTIDE SEQUENCE [LARGE SCALE GENOMIC DNA]</scope>
    <source>
        <strain evidence="2">JWS20170419001</strain>
        <tissue evidence="2">Muscle</tissue>
    </source>
</reference>
<accession>A0A556TMP1</accession>
<comment type="caution">
    <text evidence="2">The sequence shown here is derived from an EMBL/GenBank/DDBJ whole genome shotgun (WGS) entry which is preliminary data.</text>
</comment>
<evidence type="ECO:0000313" key="3">
    <source>
        <dbReference type="Proteomes" id="UP000319801"/>
    </source>
</evidence>
<proteinExistence type="predicted"/>
<feature type="compositionally biased region" description="Basic and acidic residues" evidence="1">
    <location>
        <begin position="21"/>
        <end position="31"/>
    </location>
</feature>
<feature type="region of interest" description="Disordered" evidence="1">
    <location>
        <begin position="1"/>
        <end position="44"/>
    </location>
</feature>
<dbReference type="AlphaFoldDB" id="A0A556TMP1"/>
<dbReference type="Proteomes" id="UP000319801">
    <property type="component" value="Unassembled WGS sequence"/>
</dbReference>
<evidence type="ECO:0000313" key="2">
    <source>
        <dbReference type="EMBL" id="TSK22631.1"/>
    </source>
</evidence>
<dbReference type="EMBL" id="VCAZ01000006">
    <property type="protein sequence ID" value="TSK22631.1"/>
    <property type="molecule type" value="Genomic_DNA"/>
</dbReference>
<protein>
    <submittedName>
        <fullName evidence="2">Uncharacterized protein</fullName>
    </submittedName>
</protein>
<sequence length="100" mass="11214">MRAGNVCRWDSRQQETLSEEEAQRERRKQQDETDSEYGNDSKANSTIYQRNFSLKAKPVSERLTLTAKALTKEAMESSVAAEAPSFISAAFSEKASAIIH</sequence>
<keyword evidence="3" id="KW-1185">Reference proteome</keyword>
<gene>
    <name evidence="2" type="ORF">Baya_1989</name>
</gene>
<name>A0A556TMP1_BAGYA</name>
<evidence type="ECO:0000256" key="1">
    <source>
        <dbReference type="SAM" id="MobiDB-lite"/>
    </source>
</evidence>